<feature type="domain" description="UvrD-like helicase ATP-binding" evidence="6">
    <location>
        <begin position="211"/>
        <end position="611"/>
    </location>
</feature>
<keyword evidence="4 5" id="KW-0067">ATP-binding</keyword>
<evidence type="ECO:0000313" key="8">
    <source>
        <dbReference type="Proteomes" id="UP001589833"/>
    </source>
</evidence>
<dbReference type="InterPro" id="IPR027417">
    <property type="entry name" value="P-loop_NTPase"/>
</dbReference>
<keyword evidence="3 5" id="KW-0347">Helicase</keyword>
<evidence type="ECO:0000256" key="1">
    <source>
        <dbReference type="ARBA" id="ARBA00022741"/>
    </source>
</evidence>
<evidence type="ECO:0000259" key="6">
    <source>
        <dbReference type="PROSITE" id="PS51198"/>
    </source>
</evidence>
<dbReference type="InterPro" id="IPR000212">
    <property type="entry name" value="DNA_helicase_UvrD/REP"/>
</dbReference>
<name>A0ABV6NHK1_9BACI</name>
<dbReference type="NCBIfam" id="NF041464">
    <property type="entry name" value="HelD_BACSU"/>
    <property type="match status" value="1"/>
</dbReference>
<evidence type="ECO:0000313" key="7">
    <source>
        <dbReference type="EMBL" id="MFC0559747.1"/>
    </source>
</evidence>
<dbReference type="RefSeq" id="WP_273845590.1">
    <property type="nucleotide sequence ID" value="NZ_JAQQWT010000014.1"/>
</dbReference>
<evidence type="ECO:0000256" key="3">
    <source>
        <dbReference type="ARBA" id="ARBA00022806"/>
    </source>
</evidence>
<dbReference type="PANTHER" id="PTHR11070:SF17">
    <property type="entry name" value="DNA HELICASE IV"/>
    <property type="match status" value="1"/>
</dbReference>
<dbReference type="Pfam" id="PF00580">
    <property type="entry name" value="UvrD-helicase"/>
    <property type="match status" value="1"/>
</dbReference>
<dbReference type="PANTHER" id="PTHR11070">
    <property type="entry name" value="UVRD / RECB / PCRA DNA HELICASE FAMILY MEMBER"/>
    <property type="match status" value="1"/>
</dbReference>
<gene>
    <name evidence="7" type="primary">helD</name>
    <name evidence="7" type="ORF">ACFFH4_11880</name>
</gene>
<evidence type="ECO:0000256" key="5">
    <source>
        <dbReference type="PROSITE-ProRule" id="PRU00560"/>
    </source>
</evidence>
<sequence length="771" mass="90126">MEKQTDWHREQKRVNQVVVQIQEREKQLRQKLGTIKEDVIDIRKKFWDDVTVNFDNAEEAAETFASIKQQAELMSERERSHRHDLNQLKNLHKLKYSPYFGRIDFLEEGEEDSEAIYIGIASFVDKEGINFYVYDWRAPISSLYYDYGPGPGSYETPSGTISGEVEIKKQFIIKDSQIKHMFNTGITIGDELLQQVLGNESDSQMKNIVATIQKEQNQIIRNERGRLLVVQGVAGSGKTSAALQRVAYLLYRYRDTLLADEIVLFSPNPLFNSYISTVLPELGEENMQQTTFQAYLEHRLGENWQLEDPFSQMEFVLIEKQDPSYLARLEAIKIKSSLDYIHFIDSVIQSLQAEGLIFTDIVFRGNILFSNETIYQYFYELDQTISIPNRMNMVADRLLKEVRSYELEERDKEWVDQEVDLLEDEVLLKIHQKVEKEKKKESDDFYEYEREQELLRGLVVKRRLKKVRHIINQLQFLDTTSIYLNLFQEKENSLFSSEKWSEICSLTIHQINQSIFPYEDATPYLYLKGKLEGFHVNTTIKHVFIDEAQDYSPFQFAFIKNMFPRAKMTVLGDFNQSIYPHSNNSSFPALESLYQREDIEKYALTQSYRSTRQIIDFARHILGTEIDPFNRNGEKPVLTKAANWKELNTQLIARLMELCTKFRTVAVICKTAKESKRVYTELKDELDVRLMKKDSTGYESGILIIPSYLAKGVEFDAVVLYNVSDLEYLHDSERKLLYTICTRAMHSLDLMYVNRLSPLLSEVPPVTYLKS</sequence>
<protein>
    <submittedName>
        <fullName evidence="7">RNA polymerase recycling motor HelD</fullName>
    </submittedName>
</protein>
<dbReference type="EMBL" id="JBHLTR010000016">
    <property type="protein sequence ID" value="MFC0559747.1"/>
    <property type="molecule type" value="Genomic_DNA"/>
</dbReference>
<dbReference type="InterPro" id="IPR014016">
    <property type="entry name" value="UvrD-like_ATP-bd"/>
</dbReference>
<keyword evidence="2 5" id="KW-0378">Hydrolase</keyword>
<dbReference type="Proteomes" id="UP001589833">
    <property type="component" value="Unassembled WGS sequence"/>
</dbReference>
<dbReference type="InterPro" id="IPR048228">
    <property type="entry name" value="HelD_bacillota"/>
</dbReference>
<feature type="binding site" evidence="5">
    <location>
        <begin position="232"/>
        <end position="239"/>
    </location>
    <ligand>
        <name>ATP</name>
        <dbReference type="ChEBI" id="CHEBI:30616"/>
    </ligand>
</feature>
<reference evidence="7 8" key="1">
    <citation type="submission" date="2024-09" db="EMBL/GenBank/DDBJ databases">
        <authorList>
            <person name="Sun Q."/>
            <person name="Mori K."/>
        </authorList>
    </citation>
    <scope>NUCLEOTIDE SEQUENCE [LARGE SCALE GENOMIC DNA]</scope>
    <source>
        <strain evidence="7 8">NCAIM B.02301</strain>
    </source>
</reference>
<dbReference type="InterPro" id="IPR027785">
    <property type="entry name" value="UvrD-like_helicase_C"/>
</dbReference>
<evidence type="ECO:0000256" key="4">
    <source>
        <dbReference type="ARBA" id="ARBA00022840"/>
    </source>
</evidence>
<dbReference type="Pfam" id="PF13538">
    <property type="entry name" value="UvrD_C_2"/>
    <property type="match status" value="1"/>
</dbReference>
<dbReference type="Gene3D" id="3.40.50.300">
    <property type="entry name" value="P-loop containing nucleotide triphosphate hydrolases"/>
    <property type="match status" value="3"/>
</dbReference>
<accession>A0ABV6NHK1</accession>
<dbReference type="SUPFAM" id="SSF52540">
    <property type="entry name" value="P-loop containing nucleoside triphosphate hydrolases"/>
    <property type="match status" value="1"/>
</dbReference>
<proteinExistence type="predicted"/>
<keyword evidence="8" id="KW-1185">Reference proteome</keyword>
<comment type="caution">
    <text evidence="7">The sequence shown here is derived from an EMBL/GenBank/DDBJ whole genome shotgun (WGS) entry which is preliminary data.</text>
</comment>
<dbReference type="PROSITE" id="PS51198">
    <property type="entry name" value="UVRD_HELICASE_ATP_BIND"/>
    <property type="match status" value="1"/>
</dbReference>
<keyword evidence="1 5" id="KW-0547">Nucleotide-binding</keyword>
<organism evidence="7 8">
    <name type="scientific">Halalkalibacter alkalisediminis</name>
    <dbReference type="NCBI Taxonomy" id="935616"/>
    <lineage>
        <taxon>Bacteria</taxon>
        <taxon>Bacillati</taxon>
        <taxon>Bacillota</taxon>
        <taxon>Bacilli</taxon>
        <taxon>Bacillales</taxon>
        <taxon>Bacillaceae</taxon>
        <taxon>Halalkalibacter</taxon>
    </lineage>
</organism>
<evidence type="ECO:0000256" key="2">
    <source>
        <dbReference type="ARBA" id="ARBA00022801"/>
    </source>
</evidence>